<evidence type="ECO:0000313" key="3">
    <source>
        <dbReference type="Proteomes" id="UP001387293"/>
    </source>
</evidence>
<dbReference type="EMBL" id="JAPYKS010000022">
    <property type="protein sequence ID" value="MEI9412057.1"/>
    <property type="molecule type" value="Genomic_DNA"/>
</dbReference>
<organism evidence="2 3">
    <name type="scientific">Mesorhizobium salmacidum</name>
    <dbReference type="NCBI Taxonomy" id="3015171"/>
    <lineage>
        <taxon>Bacteria</taxon>
        <taxon>Pseudomonadati</taxon>
        <taxon>Pseudomonadota</taxon>
        <taxon>Alphaproteobacteria</taxon>
        <taxon>Hyphomicrobiales</taxon>
        <taxon>Phyllobacteriaceae</taxon>
        <taxon>Mesorhizobium</taxon>
    </lineage>
</organism>
<accession>A0ABU8L333</accession>
<comment type="caution">
    <text evidence="2">The sequence shown here is derived from an EMBL/GenBank/DDBJ whole genome shotgun (WGS) entry which is preliminary data.</text>
</comment>
<proteinExistence type="predicted"/>
<name>A0ABU8L333_9HYPH</name>
<reference evidence="2 3" key="1">
    <citation type="submission" date="2022-12" db="EMBL/GenBank/DDBJ databases">
        <authorList>
            <person name="Muema E."/>
        </authorList>
    </citation>
    <scope>NUCLEOTIDE SEQUENCE [LARGE SCALE GENOMIC DNA]</scope>
    <source>
        <strain evidence="3">1326</strain>
    </source>
</reference>
<feature type="region of interest" description="Disordered" evidence="1">
    <location>
        <begin position="1"/>
        <end position="42"/>
    </location>
</feature>
<gene>
    <name evidence="2" type="ORF">O7A60_25335</name>
</gene>
<keyword evidence="3" id="KW-1185">Reference proteome</keyword>
<evidence type="ECO:0000256" key="1">
    <source>
        <dbReference type="SAM" id="MobiDB-lite"/>
    </source>
</evidence>
<evidence type="ECO:0000313" key="2">
    <source>
        <dbReference type="EMBL" id="MEI9412057.1"/>
    </source>
</evidence>
<sequence length="96" mass="10672">MLDRVADDQRDEKLHAGADQDRDNRDNSLGPVRLDECPDPPDNVLVKSPSEHLVFDPMRANDSPRRTRTVADTVAFAFMVGDLGHQFAPSSSRGRV</sequence>
<dbReference type="Proteomes" id="UP001387293">
    <property type="component" value="Unassembled WGS sequence"/>
</dbReference>
<protein>
    <submittedName>
        <fullName evidence="2">Uncharacterized protein</fullName>
    </submittedName>
</protein>
<dbReference type="RefSeq" id="WP_415926857.1">
    <property type="nucleotide sequence ID" value="NZ_JAPYKS010000022.1"/>
</dbReference>
<feature type="compositionally biased region" description="Basic and acidic residues" evidence="1">
    <location>
        <begin position="1"/>
        <end position="26"/>
    </location>
</feature>